<feature type="compositionally biased region" description="Basic and acidic residues" evidence="4">
    <location>
        <begin position="76"/>
        <end position="85"/>
    </location>
</feature>
<dbReference type="AlphaFoldDB" id="A0A8C5B5H4"/>
<dbReference type="PANTHER" id="PTHR16830">
    <property type="entry name" value="SH2 CONTAINING ADAPTOR PRAM-1 RELATED"/>
    <property type="match status" value="1"/>
</dbReference>
<keyword evidence="1 3" id="KW-0728">SH3 domain</keyword>
<dbReference type="GeneTree" id="ENSGT00940000174833"/>
<feature type="compositionally biased region" description="Low complexity" evidence="4">
    <location>
        <begin position="296"/>
        <end position="305"/>
    </location>
</feature>
<feature type="region of interest" description="Disordered" evidence="4">
    <location>
        <begin position="73"/>
        <end position="166"/>
    </location>
</feature>
<dbReference type="InterPro" id="IPR043443">
    <property type="entry name" value="FYB1/2-like"/>
</dbReference>
<dbReference type="Pfam" id="PF14603">
    <property type="entry name" value="hSH3"/>
    <property type="match status" value="1"/>
</dbReference>
<keyword evidence="7" id="KW-1185">Reference proteome</keyword>
<dbReference type="InterPro" id="IPR029294">
    <property type="entry name" value="hSH3"/>
</dbReference>
<dbReference type="RefSeq" id="XP_030228432.1">
    <property type="nucleotide sequence ID" value="XM_030372572.1"/>
</dbReference>
<evidence type="ECO:0000313" key="7">
    <source>
        <dbReference type="Proteomes" id="UP000694546"/>
    </source>
</evidence>
<feature type="region of interest" description="Disordered" evidence="4">
    <location>
        <begin position="24"/>
        <end position="58"/>
    </location>
</feature>
<dbReference type="PANTHER" id="PTHR16830:SF20">
    <property type="entry name" value="SI:CH211-188C16.1-RELATED"/>
    <property type="match status" value="1"/>
</dbReference>
<dbReference type="RefSeq" id="XP_030228431.1">
    <property type="nucleotide sequence ID" value="XM_030372571.1"/>
</dbReference>
<feature type="region of interest" description="Disordered" evidence="4">
    <location>
        <begin position="259"/>
        <end position="726"/>
    </location>
</feature>
<gene>
    <name evidence="6" type="primary">fyb2</name>
</gene>
<dbReference type="OrthoDB" id="5986624at2759"/>
<reference evidence="6" key="2">
    <citation type="submission" date="2025-09" db="UniProtKB">
        <authorList>
            <consortium name="Ensembl"/>
        </authorList>
    </citation>
    <scope>IDENTIFICATION</scope>
</reference>
<feature type="compositionally biased region" description="Basic and acidic residues" evidence="4">
    <location>
        <begin position="927"/>
        <end position="936"/>
    </location>
</feature>
<dbReference type="GO" id="GO:0072659">
    <property type="term" value="P:protein localization to plasma membrane"/>
    <property type="evidence" value="ECO:0007669"/>
    <property type="project" value="TreeGrafter"/>
</dbReference>
<dbReference type="Ensembl" id="ENSGMOT00000029300.1">
    <property type="protein sequence ID" value="ENSGMOP00000040443.1"/>
    <property type="gene ID" value="ENSGMOG00000032376.1"/>
</dbReference>
<proteinExistence type="predicted"/>
<feature type="compositionally biased region" description="Polar residues" evidence="4">
    <location>
        <begin position="541"/>
        <end position="560"/>
    </location>
</feature>
<evidence type="ECO:0000313" key="6">
    <source>
        <dbReference type="Ensembl" id="ENSGMOP00000040443.1"/>
    </source>
</evidence>
<feature type="compositionally biased region" description="Acidic residues" evidence="4">
    <location>
        <begin position="840"/>
        <end position="852"/>
    </location>
</feature>
<organism evidence="6 7">
    <name type="scientific">Gadus morhua</name>
    <name type="common">Atlantic cod</name>
    <dbReference type="NCBI Taxonomy" id="8049"/>
    <lineage>
        <taxon>Eukaryota</taxon>
        <taxon>Metazoa</taxon>
        <taxon>Chordata</taxon>
        <taxon>Craniata</taxon>
        <taxon>Vertebrata</taxon>
        <taxon>Euteleostomi</taxon>
        <taxon>Actinopterygii</taxon>
        <taxon>Neopterygii</taxon>
        <taxon>Teleostei</taxon>
        <taxon>Neoteleostei</taxon>
        <taxon>Acanthomorphata</taxon>
        <taxon>Zeiogadaria</taxon>
        <taxon>Gadariae</taxon>
        <taxon>Gadiformes</taxon>
        <taxon>Gadoidei</taxon>
        <taxon>Gadidae</taxon>
        <taxon>Gadus</taxon>
    </lineage>
</organism>
<feature type="region of interest" description="Disordered" evidence="4">
    <location>
        <begin position="881"/>
        <end position="900"/>
    </location>
</feature>
<feature type="compositionally biased region" description="Polar residues" evidence="4">
    <location>
        <begin position="602"/>
        <end position="618"/>
    </location>
</feature>
<dbReference type="SUPFAM" id="SSF50044">
    <property type="entry name" value="SH3-domain"/>
    <property type="match status" value="1"/>
</dbReference>
<dbReference type="PROSITE" id="PS50002">
    <property type="entry name" value="SH3"/>
    <property type="match status" value="1"/>
</dbReference>
<dbReference type="Proteomes" id="UP000694546">
    <property type="component" value="Chromosome 12"/>
</dbReference>
<accession>A0A8C5B5H4</accession>
<feature type="compositionally biased region" description="Basic residues" evidence="4">
    <location>
        <begin position="628"/>
        <end position="643"/>
    </location>
</feature>
<feature type="region of interest" description="Disordered" evidence="4">
    <location>
        <begin position="917"/>
        <end position="949"/>
    </location>
</feature>
<feature type="compositionally biased region" description="Low complexity" evidence="4">
    <location>
        <begin position="268"/>
        <end position="280"/>
    </location>
</feature>
<evidence type="ECO:0000259" key="5">
    <source>
        <dbReference type="PROSITE" id="PS50002"/>
    </source>
</evidence>
<evidence type="ECO:0000256" key="3">
    <source>
        <dbReference type="PROSITE-ProRule" id="PRU00192"/>
    </source>
</evidence>
<feature type="compositionally biased region" description="Basic and acidic residues" evidence="4">
    <location>
        <begin position="92"/>
        <end position="147"/>
    </location>
</feature>
<name>A0A8C5B5H4_GADMO</name>
<feature type="compositionally biased region" description="Acidic residues" evidence="4">
    <location>
        <begin position="507"/>
        <end position="519"/>
    </location>
</feature>
<dbReference type="InterPro" id="IPR001452">
    <property type="entry name" value="SH3_domain"/>
</dbReference>
<keyword evidence="2" id="KW-0597">Phosphoprotein</keyword>
<evidence type="ECO:0000256" key="2">
    <source>
        <dbReference type="ARBA" id="ARBA00022553"/>
    </source>
</evidence>
<dbReference type="GO" id="GO:0050852">
    <property type="term" value="P:T cell receptor signaling pathway"/>
    <property type="evidence" value="ECO:0007669"/>
    <property type="project" value="TreeGrafter"/>
</dbReference>
<protein>
    <recommendedName>
        <fullName evidence="5">SH3 domain-containing protein</fullName>
    </recommendedName>
</protein>
<evidence type="ECO:0000256" key="4">
    <source>
        <dbReference type="SAM" id="MobiDB-lite"/>
    </source>
</evidence>
<dbReference type="Gene3D" id="2.30.30.40">
    <property type="entry name" value="SH3 Domains"/>
    <property type="match status" value="1"/>
</dbReference>
<feature type="compositionally biased region" description="Pro residues" evidence="4">
    <location>
        <begin position="306"/>
        <end position="315"/>
    </location>
</feature>
<dbReference type="GO" id="GO:0007229">
    <property type="term" value="P:integrin-mediated signaling pathway"/>
    <property type="evidence" value="ECO:0007669"/>
    <property type="project" value="InterPro"/>
</dbReference>
<evidence type="ECO:0000256" key="1">
    <source>
        <dbReference type="ARBA" id="ARBA00022443"/>
    </source>
</evidence>
<sequence>MDQHEDTMDFNALRAKFQDEEILLRQPRNRPVLPEKPQIVPPPQSPTHHLPAGARPSILTSINLDTRMAGAPRVIFKGDKKDSRKPLIPLTKTKEKSDDKSKAGSDKDRKSTKGSKEKQDVEDKDPPKPKSGKDKKGLLPFRSKESSELVPASPPPKGTLRKMTFPGFKKISKRGSMDIEPILDSPSPDVHSGLAPLVPSGSLPSVGAPAAAHTLPPATVPEYNPMAALMPPNFIPIAPPNGPSYASLTDNVPAMRTAPWQETETLSEVEPAPAAPVSASHRSATPSPVRNSVQNSPLLSSVAAPSPAPSSPSTPPLGSGQISARAGVEVDHNGEELPITANADDALPLSASPKMERPGSALSSALERAGKAPGKKTTPADQRILQALEKARRKAASPCTSNLMNPTPEGFPPPGSLVDLPPLDYEDQRNPQAAHVNGFVNSTSEEGPDVMPELMVVPPPPPRRALPDPQVLGTPPLKPARPPSVNLTPYLSPPLEVKQILTPPDSWEQEETSEGLPEFEDTHSPEPHSPQPSEYAWGNEDYSTPNSHNPGNPLPNNVNSAYEDYGALASEFEAPRFREIPEEEQSQDVFDSSAHSTRDNRPTSMLQANNSVLENSENFYEDVNVSATKKKVKVEGTKKRKGPPKNPYDETQQPTNEEKSKLGRLGNFRTPSDKKAASDGPDEKELKKKVKQRLEKEKKELKEQKEREKREQKEKEKKENDVKKKFNITGQEEAMYQATVTVTTKGRKNDLPVERGENISIIRTTKCPKGKWLARNNSNTYGYISVDHVELDIQEMMQMGKRAATSYPDSSSNSVLDGAASIMSNRRSNHSPDSTGSFTDDSEEWTGDDEDPLTPTNSVEPFTPQGHTRTHSMPDFGKKELSAVHQHSHSDISTQEPSMHPKHEALQKLTTFFHSPKPVAEEPTTSTKEEASHTLVEEETVSSPETRPTEELITDISDMLILPPPELYADPENVTSL</sequence>
<reference evidence="6" key="1">
    <citation type="submission" date="2025-08" db="UniProtKB">
        <authorList>
            <consortium name="Ensembl"/>
        </authorList>
    </citation>
    <scope>IDENTIFICATION</scope>
</reference>
<feature type="domain" description="SH3" evidence="5">
    <location>
        <begin position="731"/>
        <end position="794"/>
    </location>
</feature>
<dbReference type="OMA" id="RTFSMPD"/>
<feature type="region of interest" description="Disordered" evidence="4">
    <location>
        <begin position="824"/>
        <end position="875"/>
    </location>
</feature>
<dbReference type="GeneID" id="115555615"/>
<dbReference type="GO" id="GO:0005886">
    <property type="term" value="C:plasma membrane"/>
    <property type="evidence" value="ECO:0007669"/>
    <property type="project" value="InterPro"/>
</dbReference>
<feature type="compositionally biased region" description="Basic and acidic residues" evidence="4">
    <location>
        <begin position="671"/>
        <end position="724"/>
    </location>
</feature>
<feature type="compositionally biased region" description="Polar residues" evidence="4">
    <location>
        <begin position="824"/>
        <end position="839"/>
    </location>
</feature>
<dbReference type="InterPro" id="IPR036028">
    <property type="entry name" value="SH3-like_dom_sf"/>
</dbReference>
<feature type="compositionally biased region" description="Polar residues" evidence="4">
    <location>
        <begin position="281"/>
        <end position="295"/>
    </location>
</feature>